<dbReference type="HOGENOM" id="CLU_1990918_0_0_0"/>
<dbReference type="KEGG" id="rba:RB6175"/>
<dbReference type="Proteomes" id="UP000001025">
    <property type="component" value="Chromosome"/>
</dbReference>
<evidence type="ECO:0000313" key="2">
    <source>
        <dbReference type="Proteomes" id="UP000001025"/>
    </source>
</evidence>
<dbReference type="InParanoid" id="Q7UQP9"/>
<name>Q7UQP9_RHOBA</name>
<keyword evidence="2" id="KW-1185">Reference proteome</keyword>
<accession>Q7UQP9</accession>
<sequence>MSAKFAWCTHFFAEPVRIPPDRSNGRRFQVRRNILATGVRMSKPDRCVAVHPIQLCNQADRAASKCCVQKRRSSPSPWDGRAKRREQRYITLPPGRVERSEGRVQHWGQRVTLTGTKRADIPKGG</sequence>
<dbReference type="AlphaFoldDB" id="Q7UQP9"/>
<gene>
    <name evidence="1" type="ordered locus">RB6175</name>
</gene>
<dbReference type="STRING" id="243090.RB6175"/>
<dbReference type="EnsemblBacteria" id="CAD74651">
    <property type="protein sequence ID" value="CAD74651"/>
    <property type="gene ID" value="RB6175"/>
</dbReference>
<evidence type="ECO:0000313" key="1">
    <source>
        <dbReference type="EMBL" id="CAD74651.1"/>
    </source>
</evidence>
<protein>
    <submittedName>
        <fullName evidence="1">Uncharacterized protein</fullName>
    </submittedName>
</protein>
<proteinExistence type="predicted"/>
<dbReference type="EMBL" id="BX294143">
    <property type="protein sequence ID" value="CAD74651.1"/>
    <property type="molecule type" value="Genomic_DNA"/>
</dbReference>
<reference evidence="1 2" key="1">
    <citation type="journal article" date="2003" name="Proc. Natl. Acad. Sci. U.S.A.">
        <title>Complete genome sequence of the marine planctomycete Pirellula sp. strain 1.</title>
        <authorList>
            <person name="Gloeckner F.O."/>
            <person name="Kube M."/>
            <person name="Bauer M."/>
            <person name="Teeling H."/>
            <person name="Lombardot T."/>
            <person name="Ludwig W."/>
            <person name="Gade D."/>
            <person name="Beck A."/>
            <person name="Borzym K."/>
            <person name="Heitmann K."/>
            <person name="Rabus R."/>
            <person name="Schlesner H."/>
            <person name="Amann R."/>
            <person name="Reinhardt R."/>
        </authorList>
    </citation>
    <scope>NUCLEOTIDE SEQUENCE [LARGE SCALE GENOMIC DNA]</scope>
    <source>
        <strain evidence="2">DSM 10527 / NCIMB 13988 / SH1</strain>
    </source>
</reference>
<organism evidence="1 2">
    <name type="scientific">Rhodopirellula baltica (strain DSM 10527 / NCIMB 13988 / SH1)</name>
    <dbReference type="NCBI Taxonomy" id="243090"/>
    <lineage>
        <taxon>Bacteria</taxon>
        <taxon>Pseudomonadati</taxon>
        <taxon>Planctomycetota</taxon>
        <taxon>Planctomycetia</taxon>
        <taxon>Pirellulales</taxon>
        <taxon>Pirellulaceae</taxon>
        <taxon>Rhodopirellula</taxon>
    </lineage>
</organism>